<evidence type="ECO:0000313" key="1">
    <source>
        <dbReference type="EMBL" id="PFX22005.1"/>
    </source>
</evidence>
<protein>
    <submittedName>
        <fullName evidence="1">Uncharacterized protein</fullName>
    </submittedName>
</protein>
<keyword evidence="2" id="KW-1185">Reference proteome</keyword>
<dbReference type="EMBL" id="LSMT01000255">
    <property type="protein sequence ID" value="PFX22005.1"/>
    <property type="molecule type" value="Genomic_DNA"/>
</dbReference>
<dbReference type="AlphaFoldDB" id="A0A2B4S0J1"/>
<comment type="caution">
    <text evidence="1">The sequence shown here is derived from an EMBL/GenBank/DDBJ whole genome shotgun (WGS) entry which is preliminary data.</text>
</comment>
<dbReference type="OrthoDB" id="5982454at2759"/>
<sequence>MSVIKNAGTTLTSKSIEATDSFDRNVRKEIIIVIVAHNDQSRRVTINGDGRKSHYEEHIRGESLQQEGENEFQSEQKAIRSVTVKSNANKICVNALVVDTIIVVDQPTDFMNTSCQTEAPEDLERPCKQLDDSIDVSRLFVCPEQLKALLLKKKLVHIKPGSETTLGNVGPPTYDNTDDMQEASSAIAAGVVGGAGAITEATQKYREARSDKPLEKLGKFAAKFETATSFISAIAPMFSVFSGIASIVTTFLTPNPFDGLAQSLDEEFKQINNRLTDIQADIADLGRLIEVRGGVLAMANQLSAIRYAIRNYGVLVDAMSAKPVCGARELPQMPEVEQFMRQYQHSFVDNSLLDLYGVELGELIEATSLLKPFMMA</sequence>
<gene>
    <name evidence="1" type="ORF">AWC38_SpisGene13510</name>
</gene>
<name>A0A2B4S0J1_STYPI</name>
<dbReference type="Proteomes" id="UP000225706">
    <property type="component" value="Unassembled WGS sequence"/>
</dbReference>
<evidence type="ECO:0000313" key="2">
    <source>
        <dbReference type="Proteomes" id="UP000225706"/>
    </source>
</evidence>
<reference evidence="2" key="1">
    <citation type="journal article" date="2017" name="bioRxiv">
        <title>Comparative analysis of the genomes of Stylophora pistillata and Acropora digitifera provides evidence for extensive differences between species of corals.</title>
        <authorList>
            <person name="Voolstra C.R."/>
            <person name="Li Y."/>
            <person name="Liew Y.J."/>
            <person name="Baumgarten S."/>
            <person name="Zoccola D."/>
            <person name="Flot J.-F."/>
            <person name="Tambutte S."/>
            <person name="Allemand D."/>
            <person name="Aranda M."/>
        </authorList>
    </citation>
    <scope>NUCLEOTIDE SEQUENCE [LARGE SCALE GENOMIC DNA]</scope>
</reference>
<accession>A0A2B4S0J1</accession>
<organism evidence="1 2">
    <name type="scientific">Stylophora pistillata</name>
    <name type="common">Smooth cauliflower coral</name>
    <dbReference type="NCBI Taxonomy" id="50429"/>
    <lineage>
        <taxon>Eukaryota</taxon>
        <taxon>Metazoa</taxon>
        <taxon>Cnidaria</taxon>
        <taxon>Anthozoa</taxon>
        <taxon>Hexacorallia</taxon>
        <taxon>Scleractinia</taxon>
        <taxon>Astrocoeniina</taxon>
        <taxon>Pocilloporidae</taxon>
        <taxon>Stylophora</taxon>
    </lineage>
</organism>
<proteinExistence type="predicted"/>